<dbReference type="Gene3D" id="1.10.630.10">
    <property type="entry name" value="Cytochrome P450"/>
    <property type="match status" value="1"/>
</dbReference>
<dbReference type="InterPro" id="IPR001128">
    <property type="entry name" value="Cyt_P450"/>
</dbReference>
<keyword evidence="3 4" id="KW-0408">Iron</keyword>
<evidence type="ECO:0000256" key="3">
    <source>
        <dbReference type="ARBA" id="ARBA00023004"/>
    </source>
</evidence>
<proteinExistence type="inferred from homology"/>
<name>A0AAE1D8K1_9GAST</name>
<dbReference type="PROSITE" id="PS00086">
    <property type="entry name" value="CYTOCHROME_P450"/>
    <property type="match status" value="1"/>
</dbReference>
<dbReference type="EMBL" id="JAWDGP010004956">
    <property type="protein sequence ID" value="KAK3760740.1"/>
    <property type="molecule type" value="Genomic_DNA"/>
</dbReference>
<dbReference type="PANTHER" id="PTHR24300">
    <property type="entry name" value="CYTOCHROME P450 508A4-RELATED"/>
    <property type="match status" value="1"/>
</dbReference>
<comment type="caution">
    <text evidence="6">The sequence shown here is derived from an EMBL/GenBank/DDBJ whole genome shotgun (WGS) entry which is preliminary data.</text>
</comment>
<reference evidence="6" key="1">
    <citation type="journal article" date="2023" name="G3 (Bethesda)">
        <title>A reference genome for the long-term kleptoplast-retaining sea slug Elysia crispata morphotype clarki.</title>
        <authorList>
            <person name="Eastman K.E."/>
            <person name="Pendleton A.L."/>
            <person name="Shaikh M.A."/>
            <person name="Suttiyut T."/>
            <person name="Ogas R."/>
            <person name="Tomko P."/>
            <person name="Gavelis G."/>
            <person name="Widhalm J.R."/>
            <person name="Wisecaver J.H."/>
        </authorList>
    </citation>
    <scope>NUCLEOTIDE SEQUENCE</scope>
    <source>
        <strain evidence="6">ECLA1</strain>
    </source>
</reference>
<evidence type="ECO:0000256" key="2">
    <source>
        <dbReference type="ARBA" id="ARBA00022723"/>
    </source>
</evidence>
<keyword evidence="2 4" id="KW-0479">Metal-binding</keyword>
<feature type="non-terminal residue" evidence="6">
    <location>
        <position position="1"/>
    </location>
</feature>
<evidence type="ECO:0000256" key="5">
    <source>
        <dbReference type="RuleBase" id="RU000461"/>
    </source>
</evidence>
<sequence>RISIAPLSLPHQGRADTTINGYTIPAGTTVIANTESIIRSADSFKDPEQFRPQRFLDDHGKFIQPESFSLFGVGRRSCPGESLAKMELFLFLTSLLQRFELQPATPGQLPSLDPQQGLTYPPLPFQVWLVARQCLEDTH</sequence>
<comment type="similarity">
    <text evidence="1 5">Belongs to the cytochrome P450 family.</text>
</comment>
<dbReference type="InterPro" id="IPR017972">
    <property type="entry name" value="Cyt_P450_CS"/>
</dbReference>
<keyword evidence="7" id="KW-1185">Reference proteome</keyword>
<keyword evidence="4 5" id="KW-0349">Heme</keyword>
<dbReference type="GO" id="GO:0005737">
    <property type="term" value="C:cytoplasm"/>
    <property type="evidence" value="ECO:0007669"/>
    <property type="project" value="TreeGrafter"/>
</dbReference>
<dbReference type="InterPro" id="IPR002401">
    <property type="entry name" value="Cyt_P450_E_grp-I"/>
</dbReference>
<dbReference type="AlphaFoldDB" id="A0AAE1D8K1"/>
<keyword evidence="5" id="KW-0503">Monooxygenase</keyword>
<dbReference type="Proteomes" id="UP001283361">
    <property type="component" value="Unassembled WGS sequence"/>
</dbReference>
<dbReference type="GO" id="GO:0006082">
    <property type="term" value="P:organic acid metabolic process"/>
    <property type="evidence" value="ECO:0007669"/>
    <property type="project" value="TreeGrafter"/>
</dbReference>
<dbReference type="PANTHER" id="PTHR24300:SF375">
    <property type="entry name" value="CYTOCHROME P450 FAMILY"/>
    <property type="match status" value="1"/>
</dbReference>
<dbReference type="InterPro" id="IPR050182">
    <property type="entry name" value="Cytochrome_P450_fam2"/>
</dbReference>
<evidence type="ECO:0000313" key="6">
    <source>
        <dbReference type="EMBL" id="KAK3760740.1"/>
    </source>
</evidence>
<protein>
    <recommendedName>
        <fullName evidence="8">Cytochrome P450</fullName>
    </recommendedName>
</protein>
<evidence type="ECO:0000256" key="1">
    <source>
        <dbReference type="ARBA" id="ARBA00010617"/>
    </source>
</evidence>
<evidence type="ECO:0000256" key="4">
    <source>
        <dbReference type="PIRSR" id="PIRSR602401-1"/>
    </source>
</evidence>
<feature type="binding site" description="axial binding residue" evidence="4">
    <location>
        <position position="78"/>
    </location>
    <ligand>
        <name>heme</name>
        <dbReference type="ChEBI" id="CHEBI:30413"/>
    </ligand>
    <ligandPart>
        <name>Fe</name>
        <dbReference type="ChEBI" id="CHEBI:18248"/>
    </ligandPart>
</feature>
<dbReference type="PRINTS" id="PR00463">
    <property type="entry name" value="EP450I"/>
</dbReference>
<dbReference type="SUPFAM" id="SSF48264">
    <property type="entry name" value="Cytochrome P450"/>
    <property type="match status" value="1"/>
</dbReference>
<dbReference type="GO" id="GO:0020037">
    <property type="term" value="F:heme binding"/>
    <property type="evidence" value="ECO:0007669"/>
    <property type="project" value="InterPro"/>
</dbReference>
<dbReference type="Pfam" id="PF00067">
    <property type="entry name" value="p450"/>
    <property type="match status" value="1"/>
</dbReference>
<keyword evidence="5" id="KW-0560">Oxidoreductase</keyword>
<evidence type="ECO:0008006" key="8">
    <source>
        <dbReference type="Google" id="ProtNLM"/>
    </source>
</evidence>
<organism evidence="6 7">
    <name type="scientific">Elysia crispata</name>
    <name type="common">lettuce slug</name>
    <dbReference type="NCBI Taxonomy" id="231223"/>
    <lineage>
        <taxon>Eukaryota</taxon>
        <taxon>Metazoa</taxon>
        <taxon>Spiralia</taxon>
        <taxon>Lophotrochozoa</taxon>
        <taxon>Mollusca</taxon>
        <taxon>Gastropoda</taxon>
        <taxon>Heterobranchia</taxon>
        <taxon>Euthyneura</taxon>
        <taxon>Panpulmonata</taxon>
        <taxon>Sacoglossa</taxon>
        <taxon>Placobranchoidea</taxon>
        <taxon>Plakobranchidae</taxon>
        <taxon>Elysia</taxon>
    </lineage>
</organism>
<dbReference type="GO" id="GO:0006805">
    <property type="term" value="P:xenobiotic metabolic process"/>
    <property type="evidence" value="ECO:0007669"/>
    <property type="project" value="TreeGrafter"/>
</dbReference>
<dbReference type="GO" id="GO:0005506">
    <property type="term" value="F:iron ion binding"/>
    <property type="evidence" value="ECO:0007669"/>
    <property type="project" value="InterPro"/>
</dbReference>
<gene>
    <name evidence="6" type="ORF">RRG08_019557</name>
</gene>
<comment type="cofactor">
    <cofactor evidence="4">
        <name>heme</name>
        <dbReference type="ChEBI" id="CHEBI:30413"/>
    </cofactor>
</comment>
<dbReference type="GO" id="GO:0016712">
    <property type="term" value="F:oxidoreductase activity, acting on paired donors, with incorporation or reduction of molecular oxygen, reduced flavin or flavoprotein as one donor, and incorporation of one atom of oxygen"/>
    <property type="evidence" value="ECO:0007669"/>
    <property type="project" value="TreeGrafter"/>
</dbReference>
<evidence type="ECO:0000313" key="7">
    <source>
        <dbReference type="Proteomes" id="UP001283361"/>
    </source>
</evidence>
<dbReference type="InterPro" id="IPR036396">
    <property type="entry name" value="Cyt_P450_sf"/>
</dbReference>
<accession>A0AAE1D8K1</accession>